<keyword evidence="5" id="KW-1185">Reference proteome</keyword>
<dbReference type="InterPro" id="IPR012347">
    <property type="entry name" value="Ferritin-like"/>
</dbReference>
<dbReference type="Gene3D" id="1.20.1260.10">
    <property type="match status" value="1"/>
</dbReference>
<evidence type="ECO:0000256" key="1">
    <source>
        <dbReference type="SAM" id="MobiDB-lite"/>
    </source>
</evidence>
<feature type="compositionally biased region" description="Polar residues" evidence="1">
    <location>
        <begin position="132"/>
        <end position="141"/>
    </location>
</feature>
<sequence length="141" mass="16003">MLKKTLIASSLALSMVIPTISLAEDNCPCKSGPMSQCQSMMDKMMMDKLGKKDNQYDKRFIDLMIPHHEAAIMMAKDALNNAIHPEIKDMAQKIIDTQQKEIEQLKAWRSQWYGNEQSSEQSSEQANDKSKGQSTDNHMSH</sequence>
<dbReference type="InterPro" id="IPR005183">
    <property type="entry name" value="DUF305_CopM-like"/>
</dbReference>
<evidence type="ECO:0000313" key="4">
    <source>
        <dbReference type="EMBL" id="STX50160.1"/>
    </source>
</evidence>
<proteinExistence type="predicted"/>
<protein>
    <submittedName>
        <fullName evidence="4">Uncharacterized protein conserved in bacteria</fullName>
    </submittedName>
</protein>
<dbReference type="Pfam" id="PF03713">
    <property type="entry name" value="DUF305"/>
    <property type="match status" value="1"/>
</dbReference>
<dbReference type="OrthoDB" id="8603558at2"/>
<feature type="domain" description="DUF305" evidence="3">
    <location>
        <begin position="31"/>
        <end position="108"/>
    </location>
</feature>
<organism evidence="4 5">
    <name type="scientific">Legionella busanensis</name>
    <dbReference type="NCBI Taxonomy" id="190655"/>
    <lineage>
        <taxon>Bacteria</taxon>
        <taxon>Pseudomonadati</taxon>
        <taxon>Pseudomonadota</taxon>
        <taxon>Gammaproteobacteria</taxon>
        <taxon>Legionellales</taxon>
        <taxon>Legionellaceae</taxon>
        <taxon>Legionella</taxon>
    </lineage>
</organism>
<accession>A0A378JIW1</accession>
<dbReference type="Proteomes" id="UP000254794">
    <property type="component" value="Unassembled WGS sequence"/>
</dbReference>
<feature type="compositionally biased region" description="Low complexity" evidence="1">
    <location>
        <begin position="116"/>
        <end position="125"/>
    </location>
</feature>
<reference evidence="4 5" key="1">
    <citation type="submission" date="2018-06" db="EMBL/GenBank/DDBJ databases">
        <authorList>
            <consortium name="Pathogen Informatics"/>
            <person name="Doyle S."/>
        </authorList>
    </citation>
    <scope>NUCLEOTIDE SEQUENCE [LARGE SCALE GENOMIC DNA]</scope>
    <source>
        <strain evidence="4 5">NCTC13316</strain>
    </source>
</reference>
<dbReference type="AlphaFoldDB" id="A0A378JIW1"/>
<evidence type="ECO:0000313" key="5">
    <source>
        <dbReference type="Proteomes" id="UP000254794"/>
    </source>
</evidence>
<feature type="chain" id="PRO_5016656176" evidence="2">
    <location>
        <begin position="24"/>
        <end position="141"/>
    </location>
</feature>
<feature type="signal peptide" evidence="2">
    <location>
        <begin position="1"/>
        <end position="23"/>
    </location>
</feature>
<dbReference type="PANTHER" id="PTHR36933:SF1">
    <property type="entry name" value="SLL0788 PROTEIN"/>
    <property type="match status" value="1"/>
</dbReference>
<dbReference type="EMBL" id="UGOD01000001">
    <property type="protein sequence ID" value="STX50160.1"/>
    <property type="molecule type" value="Genomic_DNA"/>
</dbReference>
<name>A0A378JIW1_9GAMM</name>
<dbReference type="RefSeq" id="WP_115329723.1">
    <property type="nucleotide sequence ID" value="NZ_CAAAHP010000015.1"/>
</dbReference>
<dbReference type="PANTHER" id="PTHR36933">
    <property type="entry name" value="SLL0788 PROTEIN"/>
    <property type="match status" value="1"/>
</dbReference>
<gene>
    <name evidence="4" type="ORF">NCTC13316_00227</name>
</gene>
<keyword evidence="2" id="KW-0732">Signal</keyword>
<feature type="region of interest" description="Disordered" evidence="1">
    <location>
        <begin position="112"/>
        <end position="141"/>
    </location>
</feature>
<evidence type="ECO:0000256" key="2">
    <source>
        <dbReference type="SAM" id="SignalP"/>
    </source>
</evidence>
<evidence type="ECO:0000259" key="3">
    <source>
        <dbReference type="Pfam" id="PF03713"/>
    </source>
</evidence>